<feature type="signal peptide" evidence="2">
    <location>
        <begin position="1"/>
        <end position="25"/>
    </location>
</feature>
<evidence type="ECO:0000256" key="2">
    <source>
        <dbReference type="SAM" id="SignalP"/>
    </source>
</evidence>
<gene>
    <name evidence="3" type="ORF">ILP92_14720</name>
</gene>
<proteinExistence type="predicted"/>
<evidence type="ECO:0000313" key="3">
    <source>
        <dbReference type="EMBL" id="MBJ3764002.1"/>
    </source>
</evidence>
<protein>
    <submittedName>
        <fullName evidence="3">Uncharacterized protein</fullName>
    </submittedName>
</protein>
<evidence type="ECO:0000313" key="4">
    <source>
        <dbReference type="Proteomes" id="UP000642488"/>
    </source>
</evidence>
<organism evidence="3 4">
    <name type="scientific">Palleronia pontilimi</name>
    <dbReference type="NCBI Taxonomy" id="1964209"/>
    <lineage>
        <taxon>Bacteria</taxon>
        <taxon>Pseudomonadati</taxon>
        <taxon>Pseudomonadota</taxon>
        <taxon>Alphaproteobacteria</taxon>
        <taxon>Rhodobacterales</taxon>
        <taxon>Roseobacteraceae</taxon>
        <taxon>Palleronia</taxon>
    </lineage>
</organism>
<keyword evidence="4" id="KW-1185">Reference proteome</keyword>
<accession>A0A934IGK3</accession>
<feature type="chain" id="PRO_5037066567" evidence="2">
    <location>
        <begin position="26"/>
        <end position="112"/>
    </location>
</feature>
<comment type="caution">
    <text evidence="3">The sequence shown here is derived from an EMBL/GenBank/DDBJ whole genome shotgun (WGS) entry which is preliminary data.</text>
</comment>
<dbReference type="AlphaFoldDB" id="A0A934IGK3"/>
<dbReference type="RefSeq" id="WP_198917173.1">
    <property type="nucleotide sequence ID" value="NZ_JAEKPD010000015.1"/>
</dbReference>
<reference evidence="3" key="1">
    <citation type="submission" date="2020-12" db="EMBL/GenBank/DDBJ databases">
        <title>Bacterial taxonomy.</title>
        <authorList>
            <person name="Pan X."/>
        </authorList>
    </citation>
    <scope>NUCLEOTIDE SEQUENCE</scope>
    <source>
        <strain evidence="3">KCTC 52957</strain>
    </source>
</reference>
<keyword evidence="2" id="KW-0732">Signal</keyword>
<feature type="region of interest" description="Disordered" evidence="1">
    <location>
        <begin position="89"/>
        <end position="112"/>
    </location>
</feature>
<dbReference type="EMBL" id="JAEKPD010000015">
    <property type="protein sequence ID" value="MBJ3764002.1"/>
    <property type="molecule type" value="Genomic_DNA"/>
</dbReference>
<name>A0A934IGK3_9RHOB</name>
<dbReference type="Proteomes" id="UP000642488">
    <property type="component" value="Unassembled WGS sequence"/>
</dbReference>
<sequence length="112" mass="11804">MTVIRTLLMLCLVALILPWGAYARAAQTGPSVSVPEVATPLMRALGPRDQATDAARACRGKAIIGSPCGPDLALMPAAVAPRAPALRSAHRVDTGMAQHPRIAHPVWDPPKR</sequence>
<evidence type="ECO:0000256" key="1">
    <source>
        <dbReference type="SAM" id="MobiDB-lite"/>
    </source>
</evidence>